<keyword evidence="2" id="KW-1185">Reference proteome</keyword>
<dbReference type="EMBL" id="JASJQH010011762">
    <property type="protein sequence ID" value="KAK9663719.1"/>
    <property type="molecule type" value="Genomic_DNA"/>
</dbReference>
<protein>
    <submittedName>
        <fullName evidence="1">Uncharacterized protein</fullName>
    </submittedName>
</protein>
<dbReference type="Proteomes" id="UP001479436">
    <property type="component" value="Unassembled WGS sequence"/>
</dbReference>
<name>A0ABR2VJP4_9FUNG</name>
<proteinExistence type="predicted"/>
<comment type="caution">
    <text evidence="1">The sequence shown here is derived from an EMBL/GenBank/DDBJ whole genome shotgun (WGS) entry which is preliminary data.</text>
</comment>
<accession>A0ABR2VJP4</accession>
<gene>
    <name evidence="1" type="ORF">K7432_018028</name>
</gene>
<organism evidence="1 2">
    <name type="scientific">Basidiobolus ranarum</name>
    <dbReference type="NCBI Taxonomy" id="34480"/>
    <lineage>
        <taxon>Eukaryota</taxon>
        <taxon>Fungi</taxon>
        <taxon>Fungi incertae sedis</taxon>
        <taxon>Zoopagomycota</taxon>
        <taxon>Entomophthoromycotina</taxon>
        <taxon>Basidiobolomycetes</taxon>
        <taxon>Basidiobolales</taxon>
        <taxon>Basidiobolaceae</taxon>
        <taxon>Basidiobolus</taxon>
    </lineage>
</organism>
<sequence length="105" mass="12104">MSQPSNFAYGFTGGVIGCMTYQYALLKELEDEAVGLRKDFISLRRKLELAVPLLVRDDDFLKKTHLRNFGLRKPPTIMDKLQDRLKNTWNRGLIELVRMCNDAGK</sequence>
<evidence type="ECO:0000313" key="1">
    <source>
        <dbReference type="EMBL" id="KAK9663719.1"/>
    </source>
</evidence>
<reference evidence="1 2" key="1">
    <citation type="submission" date="2023-04" db="EMBL/GenBank/DDBJ databases">
        <title>Genome of Basidiobolus ranarum AG-B5.</title>
        <authorList>
            <person name="Stajich J.E."/>
            <person name="Carter-House D."/>
            <person name="Gryganskyi A."/>
        </authorList>
    </citation>
    <scope>NUCLEOTIDE SEQUENCE [LARGE SCALE GENOMIC DNA]</scope>
    <source>
        <strain evidence="1 2">AG-B5</strain>
    </source>
</reference>
<evidence type="ECO:0000313" key="2">
    <source>
        <dbReference type="Proteomes" id="UP001479436"/>
    </source>
</evidence>